<dbReference type="PANTHER" id="PTHR11629">
    <property type="entry name" value="VACUOLAR PROTON ATPASES"/>
    <property type="match status" value="1"/>
</dbReference>
<feature type="transmembrane region" description="Helical" evidence="9">
    <location>
        <begin position="501"/>
        <end position="522"/>
    </location>
</feature>
<keyword evidence="5 9" id="KW-1133">Transmembrane helix</keyword>
<evidence type="ECO:0000256" key="3">
    <source>
        <dbReference type="ARBA" id="ARBA00022448"/>
    </source>
</evidence>
<evidence type="ECO:0000256" key="4">
    <source>
        <dbReference type="ARBA" id="ARBA00022692"/>
    </source>
</evidence>
<dbReference type="Proteomes" id="UP000007719">
    <property type="component" value="Chromosome"/>
</dbReference>
<dbReference type="GO" id="GO:0016787">
    <property type="term" value="F:hydrolase activity"/>
    <property type="evidence" value="ECO:0007669"/>
    <property type="project" value="UniProtKB-KW"/>
</dbReference>
<keyword evidence="10" id="KW-0378">Hydrolase</keyword>
<feature type="transmembrane region" description="Helical" evidence="9">
    <location>
        <begin position="356"/>
        <end position="381"/>
    </location>
</feature>
<feature type="transmembrane region" description="Helical" evidence="9">
    <location>
        <begin position="534"/>
        <end position="554"/>
    </location>
</feature>
<comment type="similarity">
    <text evidence="2">Belongs to the V-ATPase 116 kDa subunit family.</text>
</comment>
<dbReference type="GO" id="GO:0051117">
    <property type="term" value="F:ATPase binding"/>
    <property type="evidence" value="ECO:0000318"/>
    <property type="project" value="GO_Central"/>
</dbReference>
<dbReference type="STRING" id="515635.Dtur_1506"/>
<evidence type="ECO:0000256" key="8">
    <source>
        <dbReference type="SAM" id="Coils"/>
    </source>
</evidence>
<feature type="transmembrane region" description="Helical" evidence="9">
    <location>
        <begin position="560"/>
        <end position="577"/>
    </location>
</feature>
<dbReference type="Pfam" id="PF01496">
    <property type="entry name" value="V_ATPase_I"/>
    <property type="match status" value="1"/>
</dbReference>
<dbReference type="eggNOG" id="COG1269">
    <property type="taxonomic scope" value="Bacteria"/>
</dbReference>
<dbReference type="HOGENOM" id="CLU_025558_1_0_0"/>
<feature type="transmembrane region" description="Helical" evidence="9">
    <location>
        <begin position="441"/>
        <end position="465"/>
    </location>
</feature>
<sequence>MAILKVEKFWLILPKEKEEKVVDTFKNFENVHWEKLTGEENTEKSSPYDSYVTKLDEIFKILRIFYPEGKGFLEAFFSGREEITEEEFEKLRTEVSIDSLYKEAKNLERALNVIEDKKKRLSELYEETAYWLDINEDLNFPRVFKRFILYSGTFSRDEWSNFLEESKDILEESWYRTFVNNKNVKVIFIIPKQFSEVFENLLQKHNFIHKRIPYLKDSPQKSLERIQKSLNKVDEDLKNLYCKAKELLDKKKNIFAWYDYYITKIKETGAKNLAYRSNYFAIFSGWIPKKDKEKFLSMLRENISDFVFESKDPDKDDDPPVILDNPKIIKPFEFLTRLYGLPPYGFIDPTPFMAPFYMLFFGICLGDIGYGLLLLISSLWIKNRYKPEDDTKQLLDLLTVLSIPSIIVGTLTWSFFGNQPLLGPDGKFLKVFPLINPSQDLITALGISLFIGVASQFYALILRFISCLKIKDYEGALYDAGLWILFLGSLLVYFGSKVLGIKFSGVEIFKYILIFSLVGLVLTQGRDKKGIARILVGLISLYGIMGGYGLTSFVGDVLSYSRLFALNLVGSIFGFVITQLANMVKGIPVLGWIFLVLIWVGGQVLNFVLSTLSAFVHSTRLQFLELYGRFFVDGGRKFFPYKIEGKFFRIKKNYDGR</sequence>
<accession>B8E2D6</accession>
<dbReference type="EnsemblBacteria" id="ACK42780">
    <property type="protein sequence ID" value="ACK42780"/>
    <property type="gene ID" value="Dtur_1506"/>
</dbReference>
<keyword evidence="4 9" id="KW-0812">Transmembrane</keyword>
<dbReference type="InterPro" id="IPR002490">
    <property type="entry name" value="V-ATPase_116kDa_su"/>
</dbReference>
<keyword evidence="11" id="KW-1185">Reference proteome</keyword>
<name>B8E2D6_DICTD</name>
<evidence type="ECO:0000256" key="1">
    <source>
        <dbReference type="ARBA" id="ARBA00004141"/>
    </source>
</evidence>
<keyword evidence="6" id="KW-0406">Ion transport</keyword>
<evidence type="ECO:0000256" key="5">
    <source>
        <dbReference type="ARBA" id="ARBA00022989"/>
    </source>
</evidence>
<dbReference type="PATRIC" id="fig|515635.4.peg.1555"/>
<dbReference type="PANTHER" id="PTHR11629:SF63">
    <property type="entry name" value="V-TYPE PROTON ATPASE SUBUNIT A"/>
    <property type="match status" value="1"/>
</dbReference>
<evidence type="ECO:0000256" key="2">
    <source>
        <dbReference type="ARBA" id="ARBA00009904"/>
    </source>
</evidence>
<evidence type="ECO:0000313" key="10">
    <source>
        <dbReference type="EMBL" id="ACK42780.1"/>
    </source>
</evidence>
<dbReference type="GO" id="GO:0033179">
    <property type="term" value="C:proton-transporting V-type ATPase, V0 domain"/>
    <property type="evidence" value="ECO:0007669"/>
    <property type="project" value="InterPro"/>
</dbReference>
<keyword evidence="3" id="KW-0813">Transport</keyword>
<keyword evidence="7 9" id="KW-0472">Membrane</keyword>
<dbReference type="OrthoDB" id="9803814at2"/>
<feature type="transmembrane region" description="Helical" evidence="9">
    <location>
        <begin position="477"/>
        <end position="495"/>
    </location>
</feature>
<protein>
    <submittedName>
        <fullName evidence="10">H(+)-transporting two-sector ATPase</fullName>
        <ecNumber evidence="10">3.6.3.14</ecNumber>
    </submittedName>
</protein>
<dbReference type="GO" id="GO:0046961">
    <property type="term" value="F:proton-transporting ATPase activity, rotational mechanism"/>
    <property type="evidence" value="ECO:0007669"/>
    <property type="project" value="InterPro"/>
</dbReference>
<gene>
    <name evidence="10" type="ordered locus">Dtur_1506</name>
</gene>
<proteinExistence type="inferred from homology"/>
<comment type="subcellular location">
    <subcellularLocation>
        <location evidence="1">Membrane</location>
        <topology evidence="1">Multi-pass membrane protein</topology>
    </subcellularLocation>
</comment>
<evidence type="ECO:0000256" key="9">
    <source>
        <dbReference type="SAM" id="Phobius"/>
    </source>
</evidence>
<feature type="transmembrane region" description="Helical" evidence="9">
    <location>
        <begin position="393"/>
        <end position="416"/>
    </location>
</feature>
<dbReference type="EMBL" id="CP001251">
    <property type="protein sequence ID" value="ACK42780.1"/>
    <property type="molecule type" value="Genomic_DNA"/>
</dbReference>
<dbReference type="KEGG" id="dtu:Dtur_1506"/>
<dbReference type="RefSeq" id="WP_012583858.1">
    <property type="nucleotide sequence ID" value="NC_011661.1"/>
</dbReference>
<reference evidence="11" key="1">
    <citation type="journal article" date="2016" name="Front. Microbiol.">
        <title>The complete genome sequence of hyperthermophile Dictyoglomus turgidum DSM 6724 reveals a specialized carbohydrate fermentor.</title>
        <authorList>
            <person name="Brumm P.J."/>
            <person name="Gowda K."/>
            <person name="Robb F.T."/>
            <person name="Mead D.A."/>
        </authorList>
    </citation>
    <scope>NUCLEOTIDE SEQUENCE [LARGE SCALE GENOMIC DNA]</scope>
    <source>
        <strain evidence="11">DSM 6724 / Z-1310</strain>
    </source>
</reference>
<evidence type="ECO:0000256" key="6">
    <source>
        <dbReference type="ARBA" id="ARBA00023065"/>
    </source>
</evidence>
<feature type="transmembrane region" description="Helical" evidence="9">
    <location>
        <begin position="589"/>
        <end position="616"/>
    </location>
</feature>
<feature type="coiled-coil region" evidence="8">
    <location>
        <begin position="97"/>
        <end position="127"/>
    </location>
</feature>
<dbReference type="EC" id="3.6.3.14" evidence="10"/>
<dbReference type="GO" id="GO:0016471">
    <property type="term" value="C:vacuolar proton-transporting V-type ATPase complex"/>
    <property type="evidence" value="ECO:0000318"/>
    <property type="project" value="GO_Central"/>
</dbReference>
<dbReference type="GO" id="GO:0007035">
    <property type="term" value="P:vacuolar acidification"/>
    <property type="evidence" value="ECO:0000318"/>
    <property type="project" value="GO_Central"/>
</dbReference>
<evidence type="ECO:0000313" key="11">
    <source>
        <dbReference type="Proteomes" id="UP000007719"/>
    </source>
</evidence>
<organism evidence="10 11">
    <name type="scientific">Dictyoglomus turgidum (strain DSM 6724 / Z-1310)</name>
    <dbReference type="NCBI Taxonomy" id="515635"/>
    <lineage>
        <taxon>Bacteria</taxon>
        <taxon>Pseudomonadati</taxon>
        <taxon>Dictyoglomota</taxon>
        <taxon>Dictyoglomia</taxon>
        <taxon>Dictyoglomales</taxon>
        <taxon>Dictyoglomaceae</taxon>
        <taxon>Dictyoglomus</taxon>
    </lineage>
</organism>
<dbReference type="AlphaFoldDB" id="B8E2D6"/>
<keyword evidence="8" id="KW-0175">Coiled coil</keyword>
<feature type="coiled-coil region" evidence="8">
    <location>
        <begin position="223"/>
        <end position="250"/>
    </location>
</feature>
<dbReference type="InParanoid" id="B8E2D6"/>
<evidence type="ECO:0000256" key="7">
    <source>
        <dbReference type="ARBA" id="ARBA00023136"/>
    </source>
</evidence>